<dbReference type="InterPro" id="IPR023753">
    <property type="entry name" value="FAD/NAD-binding_dom"/>
</dbReference>
<evidence type="ECO:0000256" key="1">
    <source>
        <dbReference type="ARBA" id="ARBA00001974"/>
    </source>
</evidence>
<dbReference type="EMBL" id="FQXG01000004">
    <property type="protein sequence ID" value="SHH78350.1"/>
    <property type="molecule type" value="Genomic_DNA"/>
</dbReference>
<dbReference type="Proteomes" id="UP000184268">
    <property type="component" value="Unassembled WGS sequence"/>
</dbReference>
<dbReference type="OrthoDB" id="9781621at2"/>
<evidence type="ECO:0000313" key="8">
    <source>
        <dbReference type="Proteomes" id="UP000184268"/>
    </source>
</evidence>
<protein>
    <submittedName>
        <fullName evidence="7">NADH dehydrogenase</fullName>
    </submittedName>
</protein>
<dbReference type="GO" id="GO:0019646">
    <property type="term" value="P:aerobic electron transport chain"/>
    <property type="evidence" value="ECO:0007669"/>
    <property type="project" value="TreeGrafter"/>
</dbReference>
<dbReference type="AlphaFoldDB" id="A0A1M5VT32"/>
<evidence type="ECO:0000256" key="2">
    <source>
        <dbReference type="ARBA" id="ARBA00005272"/>
    </source>
</evidence>
<evidence type="ECO:0000256" key="4">
    <source>
        <dbReference type="ARBA" id="ARBA00022827"/>
    </source>
</evidence>
<dbReference type="STRING" id="299255.SAMN02745129_2968"/>
<dbReference type="InterPro" id="IPR036188">
    <property type="entry name" value="FAD/NAD-bd_sf"/>
</dbReference>
<sequence>MRIVIVGGGAGGLGLATQLGRKLGRRGKAEVLLLDRNHTHIWKPLLHEVASGSLDAEVDSVSYRAHGHRNGFQFQVADVTGIDRQRQTVQIAPYCDEQGQELLPAREEAYDYLVMAIGGQTNDFGVAGVAEHCILLDCPQQAQRFHRNLVDQFLRVNRAVAQGDNEQRLHVAIVGGGATGVELSAELIKARQWFATYGLTHLTPDHLKVSLIEAGPRLLPALSERISVAAKAELEKLGIAVHTDTQVGQATAAGLETPQGQQFDCDMMVWAAGVKAPDFLTGLTGLETNRANQLLVEPTLQVQGDERIFALGDCAGLVLGEQDGRPMWVPPRAQSAHQMAQTVAQNLIRKVEQKPLKPFVYKDYGSLVSLSNYTAFGKLMGGIGSGSLSVEGRIARMAYISLYRKHQIAIHGIWRTGLLALSDGLNQWLRPRMKLH</sequence>
<dbReference type="GO" id="GO:0003955">
    <property type="term" value="F:NAD(P)H dehydrogenase (quinone) activity"/>
    <property type="evidence" value="ECO:0007669"/>
    <property type="project" value="TreeGrafter"/>
</dbReference>
<keyword evidence="3" id="KW-0285">Flavoprotein</keyword>
<dbReference type="PRINTS" id="PR00368">
    <property type="entry name" value="FADPNR"/>
</dbReference>
<dbReference type="PRINTS" id="PR00411">
    <property type="entry name" value="PNDRDTASEI"/>
</dbReference>
<dbReference type="SUPFAM" id="SSF51905">
    <property type="entry name" value="FAD/NAD(P)-binding domain"/>
    <property type="match status" value="2"/>
</dbReference>
<keyword evidence="8" id="KW-1185">Reference proteome</keyword>
<evidence type="ECO:0000259" key="6">
    <source>
        <dbReference type="Pfam" id="PF07992"/>
    </source>
</evidence>
<keyword evidence="5" id="KW-0560">Oxidoreductase</keyword>
<name>A0A1M5VT32_9GAMM</name>
<dbReference type="RefSeq" id="WP_067657153.1">
    <property type="nucleotide sequence ID" value="NZ_FQXG01000004.1"/>
</dbReference>
<evidence type="ECO:0000256" key="5">
    <source>
        <dbReference type="ARBA" id="ARBA00023002"/>
    </source>
</evidence>
<comment type="cofactor">
    <cofactor evidence="1">
        <name>FAD</name>
        <dbReference type="ChEBI" id="CHEBI:57692"/>
    </cofactor>
</comment>
<organism evidence="7 8">
    <name type="scientific">Ferrimonas marina</name>
    <dbReference type="NCBI Taxonomy" id="299255"/>
    <lineage>
        <taxon>Bacteria</taxon>
        <taxon>Pseudomonadati</taxon>
        <taxon>Pseudomonadota</taxon>
        <taxon>Gammaproteobacteria</taxon>
        <taxon>Alteromonadales</taxon>
        <taxon>Ferrimonadaceae</taxon>
        <taxon>Ferrimonas</taxon>
    </lineage>
</organism>
<keyword evidence="4" id="KW-0274">FAD</keyword>
<evidence type="ECO:0000256" key="3">
    <source>
        <dbReference type="ARBA" id="ARBA00022630"/>
    </source>
</evidence>
<accession>A0A1M5VT32</accession>
<dbReference type="Gene3D" id="3.50.50.100">
    <property type="match status" value="1"/>
</dbReference>
<dbReference type="Pfam" id="PF07992">
    <property type="entry name" value="Pyr_redox_2"/>
    <property type="match status" value="1"/>
</dbReference>
<feature type="domain" description="FAD/NAD(P)-binding" evidence="6">
    <location>
        <begin position="1"/>
        <end position="339"/>
    </location>
</feature>
<dbReference type="PANTHER" id="PTHR42913">
    <property type="entry name" value="APOPTOSIS-INDUCING FACTOR 1"/>
    <property type="match status" value="1"/>
</dbReference>
<gene>
    <name evidence="7" type="ORF">SAMN02745129_2968</name>
</gene>
<comment type="similarity">
    <text evidence="2">Belongs to the NADH dehydrogenase family.</text>
</comment>
<reference evidence="7 8" key="1">
    <citation type="submission" date="2016-11" db="EMBL/GenBank/DDBJ databases">
        <authorList>
            <person name="Jaros S."/>
            <person name="Januszkiewicz K."/>
            <person name="Wedrychowicz H."/>
        </authorList>
    </citation>
    <scope>NUCLEOTIDE SEQUENCE [LARGE SCALE GENOMIC DNA]</scope>
    <source>
        <strain evidence="7 8">DSM 16917</strain>
    </source>
</reference>
<evidence type="ECO:0000313" key="7">
    <source>
        <dbReference type="EMBL" id="SHH78350.1"/>
    </source>
</evidence>
<dbReference type="PANTHER" id="PTHR42913:SF3">
    <property type="entry name" value="64 KDA MITOCHONDRIAL NADH DEHYDROGENASE (EUROFUNG)"/>
    <property type="match status" value="1"/>
</dbReference>
<dbReference type="InterPro" id="IPR051169">
    <property type="entry name" value="NADH-Q_oxidoreductase"/>
</dbReference>
<proteinExistence type="inferred from homology"/>